<evidence type="ECO:0000313" key="4">
    <source>
        <dbReference type="Proteomes" id="UP001165289"/>
    </source>
</evidence>
<sequence length="406" mass="46644">MLMETAIDGSNPFHSFDMIEGKIRTRFNIIIEKLLMRRDTILKNLAEVKIEYEKKDRSRKLSIEEMKECKKQMETMKADNASAQKFKNQCLEKLEKDLQEFEISVVPNLMFLCDSIEVERRIGNLGELLNASEFYKSKKLPVIHKGRKGCGLKEFDYPKGISLDIINHHIHIADSKNKRILIYTTHGEQISEITEGLSSPYGVVLANNPNELYVTDIAEHALFKFFIPNPTLIHKVTNFDKGREKFNVPKGIDIDSHNQVYIADSENDRIVVLGPRYELRSVIGVGILKGPLDVKVKYNKLVYVLDQSKERLHVFSMYGERENNRIDLTKMFAPIFLAFDNRDNLLVSDYHHGCINIYGQDGLLLHSLGKHGQGIGEFMRPTGVVITEEGRLIVLSQSLWYPLQIF</sequence>
<name>A0AAV7KLQ0_9METZ</name>
<proteinExistence type="predicted"/>
<dbReference type="EMBL" id="JAKMXF010000022">
    <property type="protein sequence ID" value="KAI6661054.1"/>
    <property type="molecule type" value="Genomic_DNA"/>
</dbReference>
<dbReference type="PANTHER" id="PTHR24104">
    <property type="entry name" value="E3 UBIQUITIN-PROTEIN LIGASE NHLRC1-RELATED"/>
    <property type="match status" value="1"/>
</dbReference>
<dbReference type="GO" id="GO:0008270">
    <property type="term" value="F:zinc ion binding"/>
    <property type="evidence" value="ECO:0007669"/>
    <property type="project" value="UniProtKB-KW"/>
</dbReference>
<feature type="repeat" description="NHL" evidence="2">
    <location>
        <begin position="233"/>
        <end position="276"/>
    </location>
</feature>
<evidence type="ECO:0000256" key="2">
    <source>
        <dbReference type="PROSITE-ProRule" id="PRU00504"/>
    </source>
</evidence>
<accession>A0AAV7KLQ0</accession>
<reference evidence="3 4" key="1">
    <citation type="journal article" date="2023" name="BMC Biol.">
        <title>The compact genome of the sponge Oopsacas minuta (Hexactinellida) is lacking key metazoan core genes.</title>
        <authorList>
            <person name="Santini S."/>
            <person name="Schenkelaars Q."/>
            <person name="Jourda C."/>
            <person name="Duchesne M."/>
            <person name="Belahbib H."/>
            <person name="Rocher C."/>
            <person name="Selva M."/>
            <person name="Riesgo A."/>
            <person name="Vervoort M."/>
            <person name="Leys S.P."/>
            <person name="Kodjabachian L."/>
            <person name="Le Bivic A."/>
            <person name="Borchiellini C."/>
            <person name="Claverie J.M."/>
            <person name="Renard E."/>
        </authorList>
    </citation>
    <scope>NUCLEOTIDE SEQUENCE [LARGE SCALE GENOMIC DNA]</scope>
    <source>
        <strain evidence="3">SPO-2</strain>
    </source>
</reference>
<dbReference type="InterPro" id="IPR050952">
    <property type="entry name" value="TRIM-NHL_E3_ligases"/>
</dbReference>
<dbReference type="Proteomes" id="UP001165289">
    <property type="component" value="Unassembled WGS sequence"/>
</dbReference>
<protein>
    <submittedName>
        <fullName evidence="3">Tripartite motif-containing protein 2-like</fullName>
    </submittedName>
</protein>
<feature type="repeat" description="NHL" evidence="2">
    <location>
        <begin position="146"/>
        <end position="186"/>
    </location>
</feature>
<dbReference type="InterPro" id="IPR001258">
    <property type="entry name" value="NHL_repeat"/>
</dbReference>
<dbReference type="AlphaFoldDB" id="A0AAV7KLQ0"/>
<dbReference type="PANTHER" id="PTHR24104:SF25">
    <property type="entry name" value="PROTEIN LIN-41"/>
    <property type="match status" value="1"/>
</dbReference>
<dbReference type="PROSITE" id="PS51125">
    <property type="entry name" value="NHL"/>
    <property type="match status" value="2"/>
</dbReference>
<comment type="caution">
    <text evidence="3">The sequence shown here is derived from an EMBL/GenBank/DDBJ whole genome shotgun (WGS) entry which is preliminary data.</text>
</comment>
<dbReference type="CDD" id="cd05819">
    <property type="entry name" value="NHL"/>
    <property type="match status" value="1"/>
</dbReference>
<keyword evidence="1" id="KW-0677">Repeat</keyword>
<dbReference type="InterPro" id="IPR011042">
    <property type="entry name" value="6-blade_b-propeller_TolB-like"/>
</dbReference>
<dbReference type="SUPFAM" id="SSF101898">
    <property type="entry name" value="NHL repeat"/>
    <property type="match status" value="1"/>
</dbReference>
<evidence type="ECO:0000256" key="1">
    <source>
        <dbReference type="ARBA" id="ARBA00022737"/>
    </source>
</evidence>
<keyword evidence="4" id="KW-1185">Reference proteome</keyword>
<gene>
    <name evidence="3" type="ORF">LOD99_13776</name>
</gene>
<evidence type="ECO:0000313" key="3">
    <source>
        <dbReference type="EMBL" id="KAI6661054.1"/>
    </source>
</evidence>
<dbReference type="Gene3D" id="2.120.10.30">
    <property type="entry name" value="TolB, C-terminal domain"/>
    <property type="match status" value="2"/>
</dbReference>
<dbReference type="Pfam" id="PF01436">
    <property type="entry name" value="NHL"/>
    <property type="match status" value="1"/>
</dbReference>
<organism evidence="3 4">
    <name type="scientific">Oopsacas minuta</name>
    <dbReference type="NCBI Taxonomy" id="111878"/>
    <lineage>
        <taxon>Eukaryota</taxon>
        <taxon>Metazoa</taxon>
        <taxon>Porifera</taxon>
        <taxon>Hexactinellida</taxon>
        <taxon>Hexasterophora</taxon>
        <taxon>Lyssacinosida</taxon>
        <taxon>Leucopsacidae</taxon>
        <taxon>Oopsacas</taxon>
    </lineage>
</organism>